<dbReference type="PROSITE" id="PS01096">
    <property type="entry name" value="PPIC_PPIASE_1"/>
    <property type="match status" value="1"/>
</dbReference>
<dbReference type="PANTHER" id="PTHR47529">
    <property type="entry name" value="PEPTIDYL-PROLYL CIS-TRANS ISOMERASE D"/>
    <property type="match status" value="1"/>
</dbReference>
<dbReference type="AlphaFoldDB" id="A0A022PR08"/>
<dbReference type="PANTHER" id="PTHR47529:SF1">
    <property type="entry name" value="PERIPLASMIC CHAPERONE PPID"/>
    <property type="match status" value="1"/>
</dbReference>
<keyword evidence="7" id="KW-0143">Chaperone</keyword>
<keyword evidence="3" id="KW-0997">Cell inner membrane</keyword>
<sequence length="623" mass="69217">MMDNLRTAANSPVLKIVLALIILSFVLTGVGGYLTSGAGSYAAEVNGQTINRAQLERAFQQERNALQEQLGDKFSVLASDEQSMKQIRNQALERLINSVLIEQYSRELGLSASDEQVKDSIRNTSYFQTNGKFDNNKYLELLDRSKMSPDLFAEQTRQNLVNQQLIMAFSGSEIALPSEVKPNAELLLQQRAVRMATLELKKIQAQQEVTDKDLQDYYNLNKNSFIAPEEVKVSYIKMDAVDEMNKVSATSADVDAYYEHNLKRYTQPEQKKYSLIQLATEAEAKTVFNELNKGADFGKLATEKSTDKFSAKNRGEIGWIEEDALPEELKQANLKDKGQISSVIKVADGFAIFHLDDVKPQIIKPLSEVRTEIEKTVKQEKAVDAFYALQQKVSDAATSDNESLAAAEEVAGIKVVTTDWFDRNSVPAEINFGAVIHAIFEGNLVDGQGPTGTNSDVISVEGDRAFVLRVDNYKPETVQPFEKVKEQVTELVKRQKAEKQLQVESEKLLAALKEGKGEQALKDAGIQFGEPQVIQRTSQDNVLVGAVFALPRPKEGKAEYGLTKNSLDDVVLLQLDKVTPGVVSEEQIKSMTDSYQSEMGNAMLDSLLVSLREKAKIKLGHIE</sequence>
<keyword evidence="15" id="KW-1185">Reference proteome</keyword>
<dbReference type="InterPro" id="IPR023058">
    <property type="entry name" value="PPIase_PpiC_CS"/>
</dbReference>
<evidence type="ECO:0000256" key="1">
    <source>
        <dbReference type="ARBA" id="ARBA00004382"/>
    </source>
</evidence>
<dbReference type="GO" id="GO:0005886">
    <property type="term" value="C:plasma membrane"/>
    <property type="evidence" value="ECO:0007669"/>
    <property type="project" value="UniProtKB-SubCell"/>
</dbReference>
<evidence type="ECO:0000256" key="11">
    <source>
        <dbReference type="PROSITE-ProRule" id="PRU00278"/>
    </source>
</evidence>
<evidence type="ECO:0000256" key="3">
    <source>
        <dbReference type="ARBA" id="ARBA00022519"/>
    </source>
</evidence>
<organism evidence="14 15">
    <name type="scientific">Photorhabdus aegyptia</name>
    <dbReference type="NCBI Taxonomy" id="2805098"/>
    <lineage>
        <taxon>Bacteria</taxon>
        <taxon>Pseudomonadati</taxon>
        <taxon>Pseudomonadota</taxon>
        <taxon>Gammaproteobacteria</taxon>
        <taxon>Enterobacterales</taxon>
        <taxon>Morganellaceae</taxon>
        <taxon>Photorhabdus</taxon>
    </lineage>
</organism>
<evidence type="ECO:0000259" key="13">
    <source>
        <dbReference type="PROSITE" id="PS50198"/>
    </source>
</evidence>
<keyword evidence="11 14" id="KW-0413">Isomerase</keyword>
<dbReference type="InterPro" id="IPR000297">
    <property type="entry name" value="PPIase_PpiC"/>
</dbReference>
<feature type="transmembrane region" description="Helical" evidence="12">
    <location>
        <begin position="12"/>
        <end position="34"/>
    </location>
</feature>
<comment type="caution">
    <text evidence="14">The sequence shown here is derived from an EMBL/GenBank/DDBJ whole genome shotgun (WGS) entry which is preliminary data.</text>
</comment>
<dbReference type="InterPro" id="IPR046357">
    <property type="entry name" value="PPIase_dom_sf"/>
</dbReference>
<protein>
    <recommendedName>
        <fullName evidence="9">Periplasmic chaperone PpiD</fullName>
    </recommendedName>
    <alternativeName>
        <fullName evidence="10">Periplasmic folding chaperone</fullName>
    </alternativeName>
</protein>
<dbReference type="EMBL" id="JFGV01000001">
    <property type="protein sequence ID" value="EYU17258.1"/>
    <property type="molecule type" value="Genomic_DNA"/>
</dbReference>
<evidence type="ECO:0000256" key="7">
    <source>
        <dbReference type="ARBA" id="ARBA00023186"/>
    </source>
</evidence>
<evidence type="ECO:0000256" key="4">
    <source>
        <dbReference type="ARBA" id="ARBA00022692"/>
    </source>
</evidence>
<evidence type="ECO:0000256" key="12">
    <source>
        <dbReference type="SAM" id="Phobius"/>
    </source>
</evidence>
<evidence type="ECO:0000256" key="9">
    <source>
        <dbReference type="ARBA" id="ARBA00040743"/>
    </source>
</evidence>
<dbReference type="RefSeq" id="WP_036775125.1">
    <property type="nucleotide sequence ID" value="NZ_CAWLTM010000114.1"/>
</dbReference>
<dbReference type="PATRIC" id="fig|1393736.3.peg.37"/>
<dbReference type="GO" id="GO:0003755">
    <property type="term" value="F:peptidyl-prolyl cis-trans isomerase activity"/>
    <property type="evidence" value="ECO:0007669"/>
    <property type="project" value="UniProtKB-KW"/>
</dbReference>
<evidence type="ECO:0000256" key="5">
    <source>
        <dbReference type="ARBA" id="ARBA00022989"/>
    </source>
</evidence>
<dbReference type="PROSITE" id="PS50198">
    <property type="entry name" value="PPIC_PPIASE_2"/>
    <property type="match status" value="1"/>
</dbReference>
<dbReference type="Gene3D" id="1.10.4030.10">
    <property type="entry name" value="Porin chaperone SurA, peptide-binding domain"/>
    <property type="match status" value="1"/>
</dbReference>
<comment type="similarity">
    <text evidence="8">Belongs to the PpiD chaperone family.</text>
</comment>
<dbReference type="InterPro" id="IPR027304">
    <property type="entry name" value="Trigger_fact/SurA_dom_sf"/>
</dbReference>
<evidence type="ECO:0000313" key="14">
    <source>
        <dbReference type="EMBL" id="EYU17258.1"/>
    </source>
</evidence>
<accession>A0A022PR08</accession>
<name>A0A022PR08_9GAMM</name>
<keyword evidence="2" id="KW-1003">Cell membrane</keyword>
<dbReference type="SUPFAM" id="SSF54534">
    <property type="entry name" value="FKBP-like"/>
    <property type="match status" value="1"/>
</dbReference>
<reference evidence="14 15" key="1">
    <citation type="submission" date="2014-03" db="EMBL/GenBank/DDBJ databases">
        <title>Draft Genome of Photorhabdus luminescens BA1, an Egyptian Isolate.</title>
        <authorList>
            <person name="Ghazal S."/>
            <person name="Hurst S.G.IV."/>
            <person name="Morris K."/>
            <person name="Thomas K."/>
            <person name="Tisa L.S."/>
        </authorList>
    </citation>
    <scope>NUCLEOTIDE SEQUENCE [LARGE SCALE GENOMIC DNA]</scope>
    <source>
        <strain evidence="14 15">BA1</strain>
    </source>
</reference>
<dbReference type="Pfam" id="PF13145">
    <property type="entry name" value="Rotamase_2"/>
    <property type="match status" value="2"/>
</dbReference>
<dbReference type="SUPFAM" id="SSF109998">
    <property type="entry name" value="Triger factor/SurA peptide-binding domain-like"/>
    <property type="match status" value="1"/>
</dbReference>
<keyword evidence="5 12" id="KW-1133">Transmembrane helix</keyword>
<keyword evidence="4 12" id="KW-0812">Transmembrane</keyword>
<keyword evidence="11" id="KW-0697">Rotamase</keyword>
<dbReference type="Pfam" id="PF13624">
    <property type="entry name" value="SurA_N_3"/>
    <property type="match status" value="1"/>
</dbReference>
<comment type="subcellular location">
    <subcellularLocation>
        <location evidence="1">Cell inner membrane</location>
        <topology evidence="1">Single-pass type II membrane protein</topology>
        <orientation evidence="1">Periplasmic side</orientation>
    </subcellularLocation>
</comment>
<dbReference type="InterPro" id="IPR052029">
    <property type="entry name" value="PpiD_chaperone"/>
</dbReference>
<dbReference type="NCBIfam" id="NF008054">
    <property type="entry name" value="PRK10788.1"/>
    <property type="match status" value="1"/>
</dbReference>
<dbReference type="Proteomes" id="UP000023464">
    <property type="component" value="Unassembled WGS sequence"/>
</dbReference>
<evidence type="ECO:0000313" key="15">
    <source>
        <dbReference type="Proteomes" id="UP000023464"/>
    </source>
</evidence>
<feature type="domain" description="PpiC" evidence="13">
    <location>
        <begin position="268"/>
        <end position="357"/>
    </location>
</feature>
<evidence type="ECO:0000256" key="10">
    <source>
        <dbReference type="ARBA" id="ARBA00042775"/>
    </source>
</evidence>
<proteinExistence type="inferred from homology"/>
<evidence type="ECO:0000256" key="6">
    <source>
        <dbReference type="ARBA" id="ARBA00023136"/>
    </source>
</evidence>
<evidence type="ECO:0000256" key="2">
    <source>
        <dbReference type="ARBA" id="ARBA00022475"/>
    </source>
</evidence>
<keyword evidence="6 12" id="KW-0472">Membrane</keyword>
<dbReference type="Gene3D" id="3.10.50.40">
    <property type="match status" value="1"/>
</dbReference>
<gene>
    <name evidence="14" type="ORF">BA1DRAFT_00037</name>
</gene>
<evidence type="ECO:0000256" key="8">
    <source>
        <dbReference type="ARBA" id="ARBA00038408"/>
    </source>
</evidence>